<dbReference type="GO" id="GO:0051513">
    <property type="term" value="P:regulation of monopolar cell growth"/>
    <property type="evidence" value="ECO:0007669"/>
    <property type="project" value="InterPro"/>
</dbReference>
<accession>A0A6A2X5B1</accession>
<organism evidence="2 3">
    <name type="scientific">Hibiscus syriacus</name>
    <name type="common">Rose of Sharon</name>
    <dbReference type="NCBI Taxonomy" id="106335"/>
    <lineage>
        <taxon>Eukaryota</taxon>
        <taxon>Viridiplantae</taxon>
        <taxon>Streptophyta</taxon>
        <taxon>Embryophyta</taxon>
        <taxon>Tracheophyta</taxon>
        <taxon>Spermatophyta</taxon>
        <taxon>Magnoliopsida</taxon>
        <taxon>eudicotyledons</taxon>
        <taxon>Gunneridae</taxon>
        <taxon>Pentapetalae</taxon>
        <taxon>rosids</taxon>
        <taxon>malvids</taxon>
        <taxon>Malvales</taxon>
        <taxon>Malvaceae</taxon>
        <taxon>Malvoideae</taxon>
        <taxon>Hibiscus</taxon>
    </lineage>
</organism>
<dbReference type="PANTHER" id="PTHR31680">
    <property type="entry name" value="LONGIFOLIA PROTEIN"/>
    <property type="match status" value="1"/>
</dbReference>
<evidence type="ECO:0008006" key="4">
    <source>
        <dbReference type="Google" id="ProtNLM"/>
    </source>
</evidence>
<dbReference type="AlphaFoldDB" id="A0A6A2X5B1"/>
<comment type="caution">
    <text evidence="2">The sequence shown here is derived from an EMBL/GenBank/DDBJ whole genome shotgun (WGS) entry which is preliminary data.</text>
</comment>
<evidence type="ECO:0000256" key="1">
    <source>
        <dbReference type="SAM" id="MobiDB-lite"/>
    </source>
</evidence>
<keyword evidence="3" id="KW-1185">Reference proteome</keyword>
<evidence type="ECO:0000313" key="2">
    <source>
        <dbReference type="EMBL" id="KAE8670343.1"/>
    </source>
</evidence>
<feature type="region of interest" description="Disordered" evidence="1">
    <location>
        <begin position="116"/>
        <end position="152"/>
    </location>
</feature>
<gene>
    <name evidence="2" type="ORF">F3Y22_tig00112159pilonHSYRG00307</name>
</gene>
<sequence length="319" mass="35510">MMIRSNQYGIQWDSDNEADIQAFSRSQTMLQRHSRCNSDLQPHSRSTSFCLSTCLVSTQDFIDLRDVVKDSMYLEEVSDSTVKHRDSPRPFPLPNASAVLKESLPVRENLEKHLGTLNSEGGQLQTSSYEANGGSSGKPRVSKPSPSPGTIVKLMGLDSMPYSSSPVVKTGGVEHYNPIMKPVPWKYADGTQKQPLKHVKLPSKTSDSSTSIYSEIEKRLKDRGNKQPGKDLRALKQILEALQGKGLLETKKDERTENLVSQRDYEPELTSSGPNLRGLKQILEAQQAKGFLRTVNEEQTANLVSQQTVNPNVQTLVRI</sequence>
<protein>
    <recommendedName>
        <fullName evidence="4">DUF3741 domain-containing protein</fullName>
    </recommendedName>
</protein>
<reference evidence="2" key="1">
    <citation type="submission" date="2019-09" db="EMBL/GenBank/DDBJ databases">
        <title>Draft genome information of white flower Hibiscus syriacus.</title>
        <authorList>
            <person name="Kim Y.-M."/>
        </authorList>
    </citation>
    <scope>NUCLEOTIDE SEQUENCE [LARGE SCALE GENOMIC DNA]</scope>
    <source>
        <strain evidence="2">YM2019G1</strain>
    </source>
</reference>
<dbReference type="EMBL" id="VEPZ02001512">
    <property type="protein sequence ID" value="KAE8670343.1"/>
    <property type="molecule type" value="Genomic_DNA"/>
</dbReference>
<name>A0A6A2X5B1_HIBSY</name>
<dbReference type="Proteomes" id="UP000436088">
    <property type="component" value="Unassembled WGS sequence"/>
</dbReference>
<feature type="compositionally biased region" description="Polar residues" evidence="1">
    <location>
        <begin position="116"/>
        <end position="130"/>
    </location>
</feature>
<proteinExistence type="predicted"/>
<dbReference type="PANTHER" id="PTHR31680:SF4">
    <property type="entry name" value="LONGIFOLIA PROTEIN"/>
    <property type="match status" value="1"/>
</dbReference>
<evidence type="ECO:0000313" key="3">
    <source>
        <dbReference type="Proteomes" id="UP000436088"/>
    </source>
</evidence>
<dbReference type="InterPro" id="IPR033334">
    <property type="entry name" value="LNG1/2"/>
</dbReference>